<protein>
    <submittedName>
        <fullName evidence="1">Uncharacterized protein</fullName>
    </submittedName>
</protein>
<dbReference type="RefSeq" id="WP_166919403.1">
    <property type="nucleotide sequence ID" value="NZ_JAASRN010000002.1"/>
</dbReference>
<evidence type="ECO:0000313" key="2">
    <source>
        <dbReference type="Proteomes" id="UP000537126"/>
    </source>
</evidence>
<comment type="caution">
    <text evidence="1">The sequence shown here is derived from an EMBL/GenBank/DDBJ whole genome shotgun (WGS) entry which is preliminary data.</text>
</comment>
<name>A0A846MRI7_9BACT</name>
<keyword evidence="2" id="KW-1185">Reference proteome</keyword>
<accession>A0A846MRI7</accession>
<sequence>MKKLAELPPVPFTVRMHDLRNLEGLGVTPKQLYTVVKVLEVNGQVIGFRLLEIPLAEDEVFNASRFYIYATANPN</sequence>
<proteinExistence type="predicted"/>
<dbReference type="EMBL" id="JAASRN010000002">
    <property type="protein sequence ID" value="NIK74075.1"/>
    <property type="molecule type" value="Genomic_DNA"/>
</dbReference>
<gene>
    <name evidence="1" type="ORF">FHS56_001588</name>
</gene>
<dbReference type="Proteomes" id="UP000537126">
    <property type="component" value="Unassembled WGS sequence"/>
</dbReference>
<dbReference type="AlphaFoldDB" id="A0A846MRI7"/>
<reference evidence="1 2" key="1">
    <citation type="submission" date="2020-03" db="EMBL/GenBank/DDBJ databases">
        <title>Genomic Encyclopedia of Type Strains, Phase IV (KMG-IV): sequencing the most valuable type-strain genomes for metagenomic binning, comparative biology and taxonomic classification.</title>
        <authorList>
            <person name="Goeker M."/>
        </authorList>
    </citation>
    <scope>NUCLEOTIDE SEQUENCE [LARGE SCALE GENOMIC DNA]</scope>
    <source>
        <strain evidence="1 2">DSM 5718</strain>
    </source>
</reference>
<evidence type="ECO:0000313" key="1">
    <source>
        <dbReference type="EMBL" id="NIK74075.1"/>
    </source>
</evidence>
<organism evidence="1 2">
    <name type="scientific">Thermonema lapsum</name>
    <dbReference type="NCBI Taxonomy" id="28195"/>
    <lineage>
        <taxon>Bacteria</taxon>
        <taxon>Pseudomonadati</taxon>
        <taxon>Bacteroidota</taxon>
        <taxon>Cytophagia</taxon>
        <taxon>Cytophagales</taxon>
        <taxon>Thermonemataceae</taxon>
        <taxon>Thermonema</taxon>
    </lineage>
</organism>